<protein>
    <submittedName>
        <fullName evidence="2 4">Uncharacterized protein</fullName>
    </submittedName>
</protein>
<sequence length="114" mass="12960">MKFEFFETKGWRGKCSCKILIPHGMRARHAGTTSENPRYFFCLIAFLEPFRTLRKVAYSACQMQSGVFPWKYFSMILRHSDGDKIVIMSSASEGASAKRSYQESQSASEAINKG</sequence>
<feature type="compositionally biased region" description="Polar residues" evidence="1">
    <location>
        <begin position="102"/>
        <end position="114"/>
    </location>
</feature>
<name>A0A183V5I7_TOXCA</name>
<dbReference type="AlphaFoldDB" id="A0A183V5I7"/>
<dbReference type="Proteomes" id="UP000050794">
    <property type="component" value="Unassembled WGS sequence"/>
</dbReference>
<reference evidence="2 3" key="2">
    <citation type="submission" date="2018-11" db="EMBL/GenBank/DDBJ databases">
        <authorList>
            <consortium name="Pathogen Informatics"/>
        </authorList>
    </citation>
    <scope>NUCLEOTIDE SEQUENCE [LARGE SCALE GENOMIC DNA]</scope>
</reference>
<reference evidence="4" key="1">
    <citation type="submission" date="2016-06" db="UniProtKB">
        <authorList>
            <consortium name="WormBaseParasite"/>
        </authorList>
    </citation>
    <scope>IDENTIFICATION</scope>
</reference>
<evidence type="ECO:0000313" key="4">
    <source>
        <dbReference type="WBParaSite" id="TCNE_0001600801-mRNA-1"/>
    </source>
</evidence>
<keyword evidence="3" id="KW-1185">Reference proteome</keyword>
<dbReference type="WBParaSite" id="TCNE_0001600801-mRNA-1">
    <property type="protein sequence ID" value="TCNE_0001600801-mRNA-1"/>
    <property type="gene ID" value="TCNE_0001600801"/>
</dbReference>
<gene>
    <name evidence="2" type="ORF">TCNE_LOCUS16007</name>
</gene>
<proteinExistence type="predicted"/>
<dbReference type="EMBL" id="UYWY01023262">
    <property type="protein sequence ID" value="VDM47328.1"/>
    <property type="molecule type" value="Genomic_DNA"/>
</dbReference>
<evidence type="ECO:0000313" key="3">
    <source>
        <dbReference type="Proteomes" id="UP000050794"/>
    </source>
</evidence>
<feature type="region of interest" description="Disordered" evidence="1">
    <location>
        <begin position="93"/>
        <end position="114"/>
    </location>
</feature>
<organism evidence="3 4">
    <name type="scientific">Toxocara canis</name>
    <name type="common">Canine roundworm</name>
    <dbReference type="NCBI Taxonomy" id="6265"/>
    <lineage>
        <taxon>Eukaryota</taxon>
        <taxon>Metazoa</taxon>
        <taxon>Ecdysozoa</taxon>
        <taxon>Nematoda</taxon>
        <taxon>Chromadorea</taxon>
        <taxon>Rhabditida</taxon>
        <taxon>Spirurina</taxon>
        <taxon>Ascaridomorpha</taxon>
        <taxon>Ascaridoidea</taxon>
        <taxon>Toxocaridae</taxon>
        <taxon>Toxocara</taxon>
    </lineage>
</organism>
<evidence type="ECO:0000313" key="2">
    <source>
        <dbReference type="EMBL" id="VDM47328.1"/>
    </source>
</evidence>
<accession>A0A183V5I7</accession>
<evidence type="ECO:0000256" key="1">
    <source>
        <dbReference type="SAM" id="MobiDB-lite"/>
    </source>
</evidence>